<keyword evidence="4" id="KW-0762">Sugar transport</keyword>
<dbReference type="InterPro" id="IPR045958">
    <property type="entry name" value="DUF6378"/>
</dbReference>
<name>A0A348HFN1_9GAMM</name>
<evidence type="ECO:0000313" key="4">
    <source>
        <dbReference type="EMBL" id="BBG30433.1"/>
    </source>
</evidence>
<dbReference type="Pfam" id="PF19905">
    <property type="entry name" value="DUF6378"/>
    <property type="match status" value="1"/>
</dbReference>
<dbReference type="EMBL" id="AP018933">
    <property type="protein sequence ID" value="BBG30433.1"/>
    <property type="molecule type" value="Genomic_DNA"/>
</dbReference>
<feature type="chain" id="PRO_5016641943" evidence="2">
    <location>
        <begin position="23"/>
        <end position="172"/>
    </location>
</feature>
<dbReference type="KEGG" id="zpl:ZBT109_1678"/>
<dbReference type="Proteomes" id="UP000267342">
    <property type="component" value="Chromosome"/>
</dbReference>
<protein>
    <submittedName>
        <fullName evidence="4">ABC-type sugar transport system, ATPase</fullName>
    </submittedName>
</protein>
<dbReference type="AlphaFoldDB" id="A0A348HFN1"/>
<feature type="region of interest" description="Disordered" evidence="1">
    <location>
        <begin position="36"/>
        <end position="79"/>
    </location>
</feature>
<accession>A0A348HFN1</accession>
<evidence type="ECO:0000256" key="2">
    <source>
        <dbReference type="SAM" id="SignalP"/>
    </source>
</evidence>
<evidence type="ECO:0000256" key="1">
    <source>
        <dbReference type="SAM" id="MobiDB-lite"/>
    </source>
</evidence>
<reference evidence="4 5" key="1">
    <citation type="submission" date="2018-09" db="EMBL/GenBank/DDBJ databases">
        <title>Zymobacter palmae IAM14233 (=T109) whole genome analysis.</title>
        <authorList>
            <person name="Yanase H."/>
        </authorList>
    </citation>
    <scope>NUCLEOTIDE SEQUENCE [LARGE SCALE GENOMIC DNA]</scope>
    <source>
        <strain evidence="4 5">IAM14233</strain>
    </source>
</reference>
<proteinExistence type="predicted"/>
<evidence type="ECO:0000259" key="3">
    <source>
        <dbReference type="Pfam" id="PF19905"/>
    </source>
</evidence>
<feature type="signal peptide" evidence="2">
    <location>
        <begin position="1"/>
        <end position="22"/>
    </location>
</feature>
<feature type="compositionally biased region" description="Basic residues" evidence="1">
    <location>
        <begin position="40"/>
        <end position="50"/>
    </location>
</feature>
<dbReference type="STRING" id="1123510.GCA_000620025_00848"/>
<gene>
    <name evidence="4" type="ORF">ZBT109_1678</name>
</gene>
<keyword evidence="4" id="KW-0813">Transport</keyword>
<keyword evidence="2" id="KW-0732">Signal</keyword>
<feature type="domain" description="DUF6378" evidence="3">
    <location>
        <begin position="96"/>
        <end position="166"/>
    </location>
</feature>
<evidence type="ECO:0000313" key="5">
    <source>
        <dbReference type="Proteomes" id="UP000267342"/>
    </source>
</evidence>
<keyword evidence="5" id="KW-1185">Reference proteome</keyword>
<organism evidence="4 5">
    <name type="scientific">Zymobacter palmae</name>
    <dbReference type="NCBI Taxonomy" id="33074"/>
    <lineage>
        <taxon>Bacteria</taxon>
        <taxon>Pseudomonadati</taxon>
        <taxon>Pseudomonadota</taxon>
        <taxon>Gammaproteobacteria</taxon>
        <taxon>Oceanospirillales</taxon>
        <taxon>Halomonadaceae</taxon>
        <taxon>Zymobacter group</taxon>
        <taxon>Zymobacter</taxon>
    </lineage>
</organism>
<sequence>MIEALKVVGYAALSLAASFAFAAAVEGKPKAAADLEKEVLRRKRRERHSFKPPPPKPTKDSAMIEQQRPDVGSLSKSDKPAITAPSIVSAALGHMQDRAATYDAPSGERSMGKVVGAFRELTGIEMTEEQGHLFMCCLKIARATQGDFRLDNYEDLAACAGLAGEAAAKERT</sequence>